<reference evidence="2" key="1">
    <citation type="journal article" date="2023" name="Nat. Plants">
        <title>Single-cell RNA sequencing provides a high-resolution roadmap for understanding the multicellular compartmentation of specialized metabolism.</title>
        <authorList>
            <person name="Sun S."/>
            <person name="Shen X."/>
            <person name="Li Y."/>
            <person name="Li Y."/>
            <person name="Wang S."/>
            <person name="Li R."/>
            <person name="Zhang H."/>
            <person name="Shen G."/>
            <person name="Guo B."/>
            <person name="Wei J."/>
            <person name="Xu J."/>
            <person name="St-Pierre B."/>
            <person name="Chen S."/>
            <person name="Sun C."/>
        </authorList>
    </citation>
    <scope>NUCLEOTIDE SEQUENCE [LARGE SCALE GENOMIC DNA]</scope>
</reference>
<gene>
    <name evidence="1" type="ORF">M9H77_29518</name>
</gene>
<evidence type="ECO:0000313" key="2">
    <source>
        <dbReference type="Proteomes" id="UP001060085"/>
    </source>
</evidence>
<sequence length="146" mass="15847">MVRPNGRRRGDDLGLVTDRTGRVQGRTITASSRGMKGRYSTSDLPATPIPLPAGIHYDIGAPESSTQPLPVPFRSRPPFPSYLSHTPVPYEAYGSAHLHSQPPSAVYDPYLVAPTVCPHIPYRSSAQETLTEFSGPAIQLGADFFE</sequence>
<keyword evidence="2" id="KW-1185">Reference proteome</keyword>
<evidence type="ECO:0000313" key="1">
    <source>
        <dbReference type="EMBL" id="KAI5652331.1"/>
    </source>
</evidence>
<name>A0ACB9ZV01_CATRO</name>
<dbReference type="Proteomes" id="UP001060085">
    <property type="component" value="Linkage Group LG07"/>
</dbReference>
<comment type="caution">
    <text evidence="1">The sequence shown here is derived from an EMBL/GenBank/DDBJ whole genome shotgun (WGS) entry which is preliminary data.</text>
</comment>
<proteinExistence type="predicted"/>
<dbReference type="EMBL" id="CM044707">
    <property type="protein sequence ID" value="KAI5652331.1"/>
    <property type="molecule type" value="Genomic_DNA"/>
</dbReference>
<organism evidence="1 2">
    <name type="scientific">Catharanthus roseus</name>
    <name type="common">Madagascar periwinkle</name>
    <name type="synonym">Vinca rosea</name>
    <dbReference type="NCBI Taxonomy" id="4058"/>
    <lineage>
        <taxon>Eukaryota</taxon>
        <taxon>Viridiplantae</taxon>
        <taxon>Streptophyta</taxon>
        <taxon>Embryophyta</taxon>
        <taxon>Tracheophyta</taxon>
        <taxon>Spermatophyta</taxon>
        <taxon>Magnoliopsida</taxon>
        <taxon>eudicotyledons</taxon>
        <taxon>Gunneridae</taxon>
        <taxon>Pentapetalae</taxon>
        <taxon>asterids</taxon>
        <taxon>lamiids</taxon>
        <taxon>Gentianales</taxon>
        <taxon>Apocynaceae</taxon>
        <taxon>Rauvolfioideae</taxon>
        <taxon>Vinceae</taxon>
        <taxon>Catharanthinae</taxon>
        <taxon>Catharanthus</taxon>
    </lineage>
</organism>
<protein>
    <submittedName>
        <fullName evidence="1">Uncharacterized protein</fullName>
    </submittedName>
</protein>
<accession>A0ACB9ZV01</accession>